<dbReference type="InterPro" id="IPR003658">
    <property type="entry name" value="Anti-sigma_ant"/>
</dbReference>
<evidence type="ECO:0000259" key="5">
    <source>
        <dbReference type="PROSITE" id="PS50801"/>
    </source>
</evidence>
<dbReference type="Gene3D" id="3.30.750.24">
    <property type="entry name" value="STAS domain"/>
    <property type="match status" value="1"/>
</dbReference>
<evidence type="ECO:0000313" key="7">
    <source>
        <dbReference type="Proteomes" id="UP000002164"/>
    </source>
</evidence>
<accession>B1HY41</accession>
<dbReference type="PANTHER" id="PTHR33495:SF9">
    <property type="entry name" value="ANTI-SIGMA-B FACTOR ANTAGONIST"/>
    <property type="match status" value="1"/>
</dbReference>
<dbReference type="CDD" id="cd07043">
    <property type="entry name" value="STAS_anti-anti-sigma_factors"/>
    <property type="match status" value="1"/>
</dbReference>
<dbReference type="KEGG" id="lsp:Bsph_4297"/>
<evidence type="ECO:0000256" key="3">
    <source>
        <dbReference type="ARBA" id="ARBA00024670"/>
    </source>
</evidence>
<proteinExistence type="inferred from homology"/>
<dbReference type="AlphaFoldDB" id="B1HY41"/>
<dbReference type="Pfam" id="PF01740">
    <property type="entry name" value="STAS"/>
    <property type="match status" value="1"/>
</dbReference>
<dbReference type="NCBIfam" id="TIGR00377">
    <property type="entry name" value="ant_ant_sig"/>
    <property type="match status" value="1"/>
</dbReference>
<comment type="function">
    <text evidence="3">Positive regulator of sigma-B activity. Non-phosphorylated RsbV binds to RsbW, preventing its association with sigma-B. When phosphorylated, releases RsbW, which is then free to complex with and inactivate sigma-B.</text>
</comment>
<keyword evidence="2" id="KW-0597">Phosphoprotein</keyword>
<evidence type="ECO:0000256" key="4">
    <source>
        <dbReference type="RuleBase" id="RU003749"/>
    </source>
</evidence>
<comment type="similarity">
    <text evidence="1 4">Belongs to the anti-sigma-factor antagonist family.</text>
</comment>
<name>B1HY41_LYSSC</name>
<feature type="domain" description="STAS" evidence="5">
    <location>
        <begin position="35"/>
        <end position="127"/>
    </location>
</feature>
<dbReference type="Proteomes" id="UP000002164">
    <property type="component" value="Chromosome"/>
</dbReference>
<gene>
    <name evidence="6" type="ordered locus">Bsph_4297</name>
</gene>
<dbReference type="HOGENOM" id="CLU_115403_9_3_9"/>
<dbReference type="InterPro" id="IPR036513">
    <property type="entry name" value="STAS_dom_sf"/>
</dbReference>
<evidence type="ECO:0000256" key="2">
    <source>
        <dbReference type="ARBA" id="ARBA00022553"/>
    </source>
</evidence>
<dbReference type="InterPro" id="IPR002645">
    <property type="entry name" value="STAS_dom"/>
</dbReference>
<organism evidence="6 7">
    <name type="scientific">Lysinibacillus sphaericus (strain C3-41)</name>
    <dbReference type="NCBI Taxonomy" id="444177"/>
    <lineage>
        <taxon>Bacteria</taxon>
        <taxon>Bacillati</taxon>
        <taxon>Bacillota</taxon>
        <taxon>Bacilli</taxon>
        <taxon>Bacillales</taxon>
        <taxon>Bacillaceae</taxon>
        <taxon>Lysinibacillus</taxon>
    </lineage>
</organism>
<dbReference type="GO" id="GO:0043856">
    <property type="term" value="F:anti-sigma factor antagonist activity"/>
    <property type="evidence" value="ECO:0007669"/>
    <property type="project" value="InterPro"/>
</dbReference>
<reference evidence="6 7" key="1">
    <citation type="journal article" date="2008" name="J. Bacteriol.">
        <title>Complete genome sequence of the mosquitocidal bacterium Bacillus sphaericus C3-41 and comparison with those of closely related Bacillus species.</title>
        <authorList>
            <person name="Hu X."/>
            <person name="Fan W."/>
            <person name="Han B."/>
            <person name="Liu H."/>
            <person name="Zheng D."/>
            <person name="Li Q."/>
            <person name="Dong W."/>
            <person name="Yan J."/>
            <person name="Gao M."/>
            <person name="Berry C."/>
            <person name="Yuan Z."/>
        </authorList>
    </citation>
    <scope>NUCLEOTIDE SEQUENCE [LARGE SCALE GENOMIC DNA]</scope>
    <source>
        <strain evidence="6 7">C3-41</strain>
    </source>
</reference>
<dbReference type="SUPFAM" id="SSF52091">
    <property type="entry name" value="SpoIIaa-like"/>
    <property type="match status" value="1"/>
</dbReference>
<dbReference type="EnsemblBacteria" id="ACA41756">
    <property type="protein sequence ID" value="ACA41756"/>
    <property type="gene ID" value="Bsph_4297"/>
</dbReference>
<evidence type="ECO:0000313" key="6">
    <source>
        <dbReference type="EMBL" id="ACA41756.1"/>
    </source>
</evidence>
<protein>
    <recommendedName>
        <fullName evidence="4">Anti-sigma factor antagonist</fullName>
    </recommendedName>
</protein>
<dbReference type="PROSITE" id="PS50801">
    <property type="entry name" value="STAS"/>
    <property type="match status" value="1"/>
</dbReference>
<dbReference type="EMBL" id="CP000817">
    <property type="protein sequence ID" value="ACA41756.1"/>
    <property type="molecule type" value="Genomic_DNA"/>
</dbReference>
<dbReference type="PANTHER" id="PTHR33495">
    <property type="entry name" value="ANTI-SIGMA FACTOR ANTAGONIST TM_1081-RELATED-RELATED"/>
    <property type="match status" value="1"/>
</dbReference>
<sequence length="127" mass="14504">MKQGTENSLTNMVEVCYMDVTIHFKEIDHKLFGFVEGEIDTFTASGLREELEAVKITEGMEIELDLSKVNYMDSTGLGIFVAFYKRTLRENGKVKLVGLSTRLQRLFEITGLSDLMDIETDKKVELR</sequence>
<evidence type="ECO:0000256" key="1">
    <source>
        <dbReference type="ARBA" id="ARBA00009013"/>
    </source>
</evidence>